<dbReference type="InterPro" id="IPR046700">
    <property type="entry name" value="DUF6570"/>
</dbReference>
<sequence>RTIVRSKDKVLKPVNNEPIVVEKGVHGTIVMVKRAKHYAFLKRNDNNQYKDIFAREASIINQSHQRKKFFLSDKCNRRRANSHKIARQDDEFKTEDNKRRAEALKIARQDDKFKTEDNKRRAKVLKIARQDDEFKTEDNKRRAKAHKSERQDDEFKTEDNKRRAEALKIARQDDEFKEEERRRNALRIHSNRDKYKSNFDGMKSNYESKIKEGPTHICSCCGGLWFEYSIREYTVEMLTNKGLKAEFIDTVCYLKHAIIKLCVTCRKDIMSNKVPNLSLSNGLAFYEVPNCLKILTELEERLISPRIPFMVIRSLGSCKQFGLKGNLVNVPINVDTNVSVLPRSFSDTHTIQLKLMRQMKNKNASMYETIRPKVVHTAVKYLVEQELYKDEGIVISHDWLKEYSNERENFIIDDEDKEFDENENVSKDFDDEDKWNEYDDKLVNPSTTATLLNDEIGDKNDIGIKFAAGENNRPISILMDLKVDELTFPKIYCGKQRKIKANVKLTYAKIAKCDRSSPAFWELKKKEVMAMIRQLGCPTLFLTLSAAETKWSELIVILTQVLENKVITLEEAENMSYEKKCDLIRNDPVTCVRYFEHRLKCLWEILSAPCGPFQGYELVDKYVRTEFQVRGSPHVHALLWLKNAPKYDKEKPESIERCTEFIDKLISVSSKPTKFSEELINLQRHKHSHTCKKYVKDCIKCRFGIPYFPMRKTMILEPFSDDEKLTKKEREEISKNRQNVIKELDKISKDQDNSLTFEEFLKHVNMNEEEYIKMIRAELKKAKVFLKRAPNEIRINAYNPMIMSLHKANMDIQFILDPYACSMYCVDYISKSENGMSKLLREALNELKKGNNTVRERLRVIANKFLNSSEISAQEAVYHILSIPLSTSSRSTVFINTNRPENRISMVKSDEVLQKLEPDSKDVFVQGLIDMYINRPEEMKNICLADFASLYNVSKKQTNNVQITENSDDEDVIDNEIDEKSVALKMKNGKGWIKKRTKKKIIRFRNFKLHQDPENYYREQLRLFLPWSNEEEDLIYINHEETFELHKDLIRQKRSEYVHREANEFEQAFEEHMEREIENDIDDTNVEYDQDKNEFLIYEIGNNEGDIFVEMGLNTRSEKVEHFNVPKIIPDTEYQEMMRSLNNNQRRYILNVMNLIKNGDKQCFHFINGGAGVGKSTLIKAVYQSILRFYNSLPGSNPETIHTAICAPTGKAAALIDGMTLHSFLSLPVNQCKHKLVKLDSDISNRIGVKLKDLQLLIIDEISMVGFNVSTRRCTSYEHNPYITEGDFILLKSDGYPTYHLANVIDDHLMNITHVLRGHEWQTSTSKHLLLYKAFNWSAPIYGHLPLLERERGRKLSKRDPENVINPIEIDYYRQKGYFPNAILNFITLCGGGGFTDEDAITGKTLDEMISLFNIKLFSRHAAIVDFKKLSLCQRAHFKCEYQKSI</sequence>
<keyword evidence="6" id="KW-0347">Helicase</keyword>
<gene>
    <name evidence="13" type="ORF">JXQ802_LOCUS48849</name>
    <name evidence="12" type="ORF">PYM288_LOCUS32819</name>
</gene>
<dbReference type="Pfam" id="PF00749">
    <property type="entry name" value="tRNA-synt_1c"/>
    <property type="match status" value="1"/>
</dbReference>
<dbReference type="GO" id="GO:0006310">
    <property type="term" value="P:DNA recombination"/>
    <property type="evidence" value="ECO:0007669"/>
    <property type="project" value="UniProtKB-KW"/>
</dbReference>
<evidence type="ECO:0000259" key="9">
    <source>
        <dbReference type="Pfam" id="PF05970"/>
    </source>
</evidence>
<keyword evidence="1" id="KW-0436">Ligase</keyword>
<reference evidence="12" key="1">
    <citation type="submission" date="2021-02" db="EMBL/GenBank/DDBJ databases">
        <authorList>
            <person name="Nowell W R."/>
        </authorList>
    </citation>
    <scope>NUCLEOTIDE SEQUENCE</scope>
</reference>
<keyword evidence="6" id="KW-0378">Hydrolase</keyword>
<feature type="domain" description="Helitron helicase-like" evidence="10">
    <location>
        <begin position="515"/>
        <end position="639"/>
    </location>
</feature>
<proteinExistence type="inferred from homology"/>
<dbReference type="Pfam" id="PF14214">
    <property type="entry name" value="Helitron_like_N"/>
    <property type="match status" value="1"/>
</dbReference>
<dbReference type="GO" id="GO:0004812">
    <property type="term" value="F:aminoacyl-tRNA ligase activity"/>
    <property type="evidence" value="ECO:0007669"/>
    <property type="project" value="UniProtKB-KW"/>
</dbReference>
<comment type="catalytic activity">
    <reaction evidence="6">
        <text>ATP + H2O = ADP + phosphate + H(+)</text>
        <dbReference type="Rhea" id="RHEA:13065"/>
        <dbReference type="ChEBI" id="CHEBI:15377"/>
        <dbReference type="ChEBI" id="CHEBI:15378"/>
        <dbReference type="ChEBI" id="CHEBI:30616"/>
        <dbReference type="ChEBI" id="CHEBI:43474"/>
        <dbReference type="ChEBI" id="CHEBI:456216"/>
        <dbReference type="EC" id="5.6.2.3"/>
    </reaction>
</comment>
<keyword evidence="15" id="KW-1185">Reference proteome</keyword>
<dbReference type="GO" id="GO:0006412">
    <property type="term" value="P:translation"/>
    <property type="evidence" value="ECO:0007669"/>
    <property type="project" value="UniProtKB-KW"/>
</dbReference>
<dbReference type="InterPro" id="IPR025476">
    <property type="entry name" value="Helitron_helicase-like"/>
</dbReference>
<feature type="domain" description="Glutamyl/glutaminyl-tRNA synthetase class Ib catalytic" evidence="8">
    <location>
        <begin position="1286"/>
        <end position="1430"/>
    </location>
</feature>
<keyword evidence="6" id="KW-0233">DNA recombination</keyword>
<evidence type="ECO:0000259" key="10">
    <source>
        <dbReference type="Pfam" id="PF14214"/>
    </source>
</evidence>
<dbReference type="GO" id="GO:0005524">
    <property type="term" value="F:ATP binding"/>
    <property type="evidence" value="ECO:0007669"/>
    <property type="project" value="UniProtKB-KW"/>
</dbReference>
<keyword evidence="3 6" id="KW-0067">ATP-binding</keyword>
<dbReference type="InterPro" id="IPR027417">
    <property type="entry name" value="P-loop_NTPase"/>
</dbReference>
<evidence type="ECO:0000256" key="4">
    <source>
        <dbReference type="ARBA" id="ARBA00022917"/>
    </source>
</evidence>
<evidence type="ECO:0000313" key="14">
    <source>
        <dbReference type="Proteomes" id="UP000663854"/>
    </source>
</evidence>
<dbReference type="Gene3D" id="3.40.50.620">
    <property type="entry name" value="HUPs"/>
    <property type="match status" value="1"/>
</dbReference>
<evidence type="ECO:0000256" key="6">
    <source>
        <dbReference type="RuleBase" id="RU363044"/>
    </source>
</evidence>
<dbReference type="InterPro" id="IPR014729">
    <property type="entry name" value="Rossmann-like_a/b/a_fold"/>
</dbReference>
<evidence type="ECO:0000313" key="12">
    <source>
        <dbReference type="EMBL" id="CAF1359801.1"/>
    </source>
</evidence>
<feature type="domain" description="DUF6570" evidence="11">
    <location>
        <begin position="272"/>
        <end position="400"/>
    </location>
</feature>
<evidence type="ECO:0000256" key="2">
    <source>
        <dbReference type="ARBA" id="ARBA00022741"/>
    </source>
</evidence>
<evidence type="ECO:0000313" key="13">
    <source>
        <dbReference type="EMBL" id="CAF1606026.1"/>
    </source>
</evidence>
<protein>
    <recommendedName>
        <fullName evidence="6">ATP-dependent DNA helicase</fullName>
        <ecNumber evidence="6">5.6.2.3</ecNumber>
    </recommendedName>
</protein>
<dbReference type="EC" id="5.6.2.3" evidence="6"/>
<dbReference type="InterPro" id="IPR051055">
    <property type="entry name" value="PIF1_helicase"/>
</dbReference>
<evidence type="ECO:0000256" key="1">
    <source>
        <dbReference type="ARBA" id="ARBA00022598"/>
    </source>
</evidence>
<dbReference type="Proteomes" id="UP000663870">
    <property type="component" value="Unassembled WGS sequence"/>
</dbReference>
<dbReference type="Gene3D" id="3.40.50.300">
    <property type="entry name" value="P-loop containing nucleotide triphosphate hydrolases"/>
    <property type="match status" value="1"/>
</dbReference>
<dbReference type="InterPro" id="IPR020058">
    <property type="entry name" value="Glu/Gln-tRNA-synth_Ib_cat-dom"/>
</dbReference>
<comment type="caution">
    <text evidence="12">The sequence shown here is derived from an EMBL/GenBank/DDBJ whole genome shotgun (WGS) entry which is preliminary data.</text>
</comment>
<dbReference type="EMBL" id="CAJNOL010005496">
    <property type="protein sequence ID" value="CAF1606026.1"/>
    <property type="molecule type" value="Genomic_DNA"/>
</dbReference>
<dbReference type="EMBL" id="CAJNOH010004109">
    <property type="protein sequence ID" value="CAF1359801.1"/>
    <property type="molecule type" value="Genomic_DNA"/>
</dbReference>
<dbReference type="PANTHER" id="PTHR47642">
    <property type="entry name" value="ATP-DEPENDENT DNA HELICASE"/>
    <property type="match status" value="1"/>
</dbReference>
<feature type="domain" description="DNA helicase Pif1-like DEAD-box helicase" evidence="9">
    <location>
        <begin position="1141"/>
        <end position="1265"/>
    </location>
</feature>
<dbReference type="InterPro" id="IPR020061">
    <property type="entry name" value="Glu_tRNA_lig_a-bdl"/>
</dbReference>
<evidence type="ECO:0000259" key="8">
    <source>
        <dbReference type="Pfam" id="PF00749"/>
    </source>
</evidence>
<evidence type="ECO:0000256" key="3">
    <source>
        <dbReference type="ARBA" id="ARBA00022840"/>
    </source>
</evidence>
<dbReference type="GO" id="GO:0006281">
    <property type="term" value="P:DNA repair"/>
    <property type="evidence" value="ECO:0007669"/>
    <property type="project" value="UniProtKB-KW"/>
</dbReference>
<feature type="region of interest" description="Disordered" evidence="7">
    <location>
        <begin position="134"/>
        <end position="161"/>
    </location>
</feature>
<dbReference type="GO" id="GO:0043039">
    <property type="term" value="P:tRNA aminoacylation"/>
    <property type="evidence" value="ECO:0007669"/>
    <property type="project" value="InterPro"/>
</dbReference>
<keyword evidence="4" id="KW-0648">Protein biosynthesis</keyword>
<dbReference type="Pfam" id="PF20209">
    <property type="entry name" value="DUF6570"/>
    <property type="match status" value="1"/>
</dbReference>
<dbReference type="PANTHER" id="PTHR47642:SF8">
    <property type="entry name" value="ATP-DEPENDENT DNA HELICASE"/>
    <property type="match status" value="1"/>
</dbReference>
<feature type="non-terminal residue" evidence="12">
    <location>
        <position position="1"/>
    </location>
</feature>
<organism evidence="12 14">
    <name type="scientific">Rotaria sordida</name>
    <dbReference type="NCBI Taxonomy" id="392033"/>
    <lineage>
        <taxon>Eukaryota</taxon>
        <taxon>Metazoa</taxon>
        <taxon>Spiralia</taxon>
        <taxon>Gnathifera</taxon>
        <taxon>Rotifera</taxon>
        <taxon>Eurotatoria</taxon>
        <taxon>Bdelloidea</taxon>
        <taxon>Philodinida</taxon>
        <taxon>Philodinidae</taxon>
        <taxon>Rotaria</taxon>
    </lineage>
</organism>
<evidence type="ECO:0000259" key="11">
    <source>
        <dbReference type="Pfam" id="PF20209"/>
    </source>
</evidence>
<dbReference type="SUPFAM" id="SSF52374">
    <property type="entry name" value="Nucleotidylyl transferase"/>
    <property type="match status" value="1"/>
</dbReference>
<dbReference type="GO" id="GO:0000723">
    <property type="term" value="P:telomere maintenance"/>
    <property type="evidence" value="ECO:0007669"/>
    <property type="project" value="InterPro"/>
</dbReference>
<keyword evidence="6" id="KW-0227">DNA damage</keyword>
<evidence type="ECO:0000256" key="7">
    <source>
        <dbReference type="SAM" id="MobiDB-lite"/>
    </source>
</evidence>
<dbReference type="SUPFAM" id="SSF52540">
    <property type="entry name" value="P-loop containing nucleoside triphosphate hydrolases"/>
    <property type="match status" value="1"/>
</dbReference>
<evidence type="ECO:0000313" key="15">
    <source>
        <dbReference type="Proteomes" id="UP000663870"/>
    </source>
</evidence>
<keyword evidence="6" id="KW-0234">DNA repair</keyword>
<name>A0A815HWU0_9BILA</name>
<dbReference type="GO" id="GO:0016787">
    <property type="term" value="F:hydrolase activity"/>
    <property type="evidence" value="ECO:0007669"/>
    <property type="project" value="UniProtKB-KW"/>
</dbReference>
<dbReference type="Proteomes" id="UP000663854">
    <property type="component" value="Unassembled WGS sequence"/>
</dbReference>
<dbReference type="Pfam" id="PF05970">
    <property type="entry name" value="PIF1"/>
    <property type="match status" value="1"/>
</dbReference>
<dbReference type="InterPro" id="IPR010285">
    <property type="entry name" value="DNA_helicase_pif1-like_DEAD"/>
</dbReference>
<dbReference type="GO" id="GO:0043139">
    <property type="term" value="F:5'-3' DNA helicase activity"/>
    <property type="evidence" value="ECO:0007669"/>
    <property type="project" value="UniProtKB-EC"/>
</dbReference>
<comment type="similarity">
    <text evidence="6">Belongs to the helicase family.</text>
</comment>
<accession>A0A815HWU0</accession>
<dbReference type="Gene3D" id="1.10.1160.10">
    <property type="entry name" value="Glutamyl-trna Synthetase, Domain 2"/>
    <property type="match status" value="1"/>
</dbReference>
<comment type="cofactor">
    <cofactor evidence="6">
        <name>Mg(2+)</name>
        <dbReference type="ChEBI" id="CHEBI:18420"/>
    </cofactor>
</comment>
<keyword evidence="2 6" id="KW-0547">Nucleotide-binding</keyword>
<evidence type="ECO:0000256" key="5">
    <source>
        <dbReference type="ARBA" id="ARBA00023146"/>
    </source>
</evidence>
<keyword evidence="5" id="KW-0030">Aminoacyl-tRNA synthetase</keyword>